<evidence type="ECO:0000256" key="1">
    <source>
        <dbReference type="SAM" id="SignalP"/>
    </source>
</evidence>
<gene>
    <name evidence="2" type="ORF">PL78_06230</name>
</gene>
<proteinExistence type="predicted"/>
<dbReference type="RefSeq" id="WP_064514061.1">
    <property type="nucleotide sequence ID" value="NZ_CP010029.1"/>
</dbReference>
<sequence>MKTRLITLSLLVFIFSGNASENKEDIKSLVDEMRQYITKGASSPFDACKSIASSMVSKYGPRLSELGKTPSEVRDSSLAICLDALSQVETAQSQGEISMWKTAALKNIDMQFKNDSRGPVPKEYLIDSIDKSSKLATLLFLSMHADDRQ</sequence>
<dbReference type="Proteomes" id="UP000266744">
    <property type="component" value="Chromosome"/>
</dbReference>
<evidence type="ECO:0000313" key="2">
    <source>
        <dbReference type="EMBL" id="ANI29438.1"/>
    </source>
</evidence>
<dbReference type="EMBL" id="CP010029">
    <property type="protein sequence ID" value="ANI29438.1"/>
    <property type="molecule type" value="Genomic_DNA"/>
</dbReference>
<evidence type="ECO:0000313" key="3">
    <source>
        <dbReference type="Proteomes" id="UP000266744"/>
    </source>
</evidence>
<feature type="signal peptide" evidence="1">
    <location>
        <begin position="1"/>
        <end position="19"/>
    </location>
</feature>
<reference evidence="3" key="1">
    <citation type="journal article" date="2016" name="Toxins">
        <title>The Draft Genome Sequence of the Yersinia entomophaga Entomopathogenic Type Strain MH96T.</title>
        <authorList>
            <person name="Hurst M.R."/>
            <person name="Beattie A."/>
            <person name="Altermann E."/>
            <person name="Moraga R.M."/>
            <person name="Harper L.A."/>
            <person name="Calder J."/>
            <person name="Laugraud A."/>
        </authorList>
    </citation>
    <scope>NUCLEOTIDE SEQUENCE [LARGE SCALE GENOMIC DNA]</scope>
    <source>
        <strain evidence="3">MH96</strain>
    </source>
</reference>
<feature type="chain" id="PRO_5045354512" description="Pectinesterase inhibitor domain-containing protein" evidence="1">
    <location>
        <begin position="20"/>
        <end position="149"/>
    </location>
</feature>
<organism evidence="2 3">
    <name type="scientific">Yersinia entomophaga</name>
    <dbReference type="NCBI Taxonomy" id="935293"/>
    <lineage>
        <taxon>Bacteria</taxon>
        <taxon>Pseudomonadati</taxon>
        <taxon>Pseudomonadota</taxon>
        <taxon>Gammaproteobacteria</taxon>
        <taxon>Enterobacterales</taxon>
        <taxon>Yersiniaceae</taxon>
        <taxon>Yersinia</taxon>
    </lineage>
</organism>
<evidence type="ECO:0008006" key="4">
    <source>
        <dbReference type="Google" id="ProtNLM"/>
    </source>
</evidence>
<keyword evidence="3" id="KW-1185">Reference proteome</keyword>
<name>A0ABN4PQM2_YERET</name>
<keyword evidence="1" id="KW-0732">Signal</keyword>
<protein>
    <recommendedName>
        <fullName evidence="4">Pectinesterase inhibitor domain-containing protein</fullName>
    </recommendedName>
</protein>
<accession>A0ABN4PQM2</accession>